<dbReference type="Proteomes" id="UP000887560">
    <property type="component" value="Unplaced"/>
</dbReference>
<comment type="similarity">
    <text evidence="3">Belongs to the PIGC family.</text>
</comment>
<feature type="compositionally biased region" description="Low complexity" evidence="9">
    <location>
        <begin position="582"/>
        <end position="594"/>
    </location>
</feature>
<accession>A0A915PEZ4</accession>
<dbReference type="WBParaSite" id="scf7180000425114.g14376">
    <property type="protein sequence ID" value="scf7180000425114.g14376"/>
    <property type="gene ID" value="scf7180000425114.g14376"/>
</dbReference>
<evidence type="ECO:0000256" key="7">
    <source>
        <dbReference type="ARBA" id="ARBA00022989"/>
    </source>
</evidence>
<dbReference type="GO" id="GO:0005634">
    <property type="term" value="C:nucleus"/>
    <property type="evidence" value="ECO:0007669"/>
    <property type="project" value="TreeGrafter"/>
</dbReference>
<feature type="transmembrane region" description="Helical" evidence="10">
    <location>
        <begin position="880"/>
        <end position="898"/>
    </location>
</feature>
<feature type="compositionally biased region" description="Polar residues" evidence="9">
    <location>
        <begin position="478"/>
        <end position="489"/>
    </location>
</feature>
<feature type="transmembrane region" description="Helical" evidence="10">
    <location>
        <begin position="985"/>
        <end position="1003"/>
    </location>
</feature>
<organism evidence="12 13">
    <name type="scientific">Meloidogyne floridensis</name>
    <dbReference type="NCBI Taxonomy" id="298350"/>
    <lineage>
        <taxon>Eukaryota</taxon>
        <taxon>Metazoa</taxon>
        <taxon>Ecdysozoa</taxon>
        <taxon>Nematoda</taxon>
        <taxon>Chromadorea</taxon>
        <taxon>Rhabditida</taxon>
        <taxon>Tylenchina</taxon>
        <taxon>Tylenchomorpha</taxon>
        <taxon>Tylenchoidea</taxon>
        <taxon>Meloidogynidae</taxon>
        <taxon>Meloidogyninae</taxon>
        <taxon>Meloidogyne</taxon>
    </lineage>
</organism>
<keyword evidence="7 10" id="KW-1133">Transmembrane helix</keyword>
<dbReference type="Pfam" id="PF02724">
    <property type="entry name" value="CDC45"/>
    <property type="match status" value="1"/>
</dbReference>
<feature type="compositionally biased region" description="Acidic residues" evidence="9">
    <location>
        <begin position="137"/>
        <end position="162"/>
    </location>
</feature>
<dbReference type="GO" id="GO:0003682">
    <property type="term" value="F:chromatin binding"/>
    <property type="evidence" value="ECO:0007669"/>
    <property type="project" value="InterPro"/>
</dbReference>
<name>A0A915PEZ4_9BILA</name>
<evidence type="ECO:0000259" key="11">
    <source>
        <dbReference type="Pfam" id="PF06047"/>
    </source>
</evidence>
<feature type="compositionally biased region" description="Basic and acidic residues" evidence="9">
    <location>
        <begin position="641"/>
        <end position="659"/>
    </location>
</feature>
<comment type="subcellular location">
    <subcellularLocation>
        <location evidence="1">Membrane</location>
        <topology evidence="1">Multi-pass membrane protein</topology>
    </subcellularLocation>
</comment>
<comment type="pathway">
    <text evidence="2">Glycolipid biosynthesis; glycosylphosphatidylinositol-anchor biosynthesis.</text>
</comment>
<evidence type="ECO:0000313" key="12">
    <source>
        <dbReference type="Proteomes" id="UP000887560"/>
    </source>
</evidence>
<reference evidence="13" key="1">
    <citation type="submission" date="2022-11" db="UniProtKB">
        <authorList>
            <consortium name="WormBaseParasite"/>
        </authorList>
    </citation>
    <scope>IDENTIFICATION</scope>
</reference>
<proteinExistence type="inferred from homology"/>
<dbReference type="InterPro" id="IPR009450">
    <property type="entry name" value="Plno_GlcNAc_GPI2"/>
</dbReference>
<evidence type="ECO:0000256" key="10">
    <source>
        <dbReference type="SAM" id="Phobius"/>
    </source>
</evidence>
<protein>
    <submittedName>
        <fullName evidence="13">NF-kappa-B-activating protein C-terminal domain-containing protein</fullName>
    </submittedName>
</protein>
<evidence type="ECO:0000313" key="13">
    <source>
        <dbReference type="WBParaSite" id="scf7180000425114.g14376"/>
    </source>
</evidence>
<dbReference type="GO" id="GO:0010468">
    <property type="term" value="P:regulation of gene expression"/>
    <property type="evidence" value="ECO:0007669"/>
    <property type="project" value="TreeGrafter"/>
</dbReference>
<dbReference type="InterPro" id="IPR003874">
    <property type="entry name" value="CDC45"/>
</dbReference>
<feature type="transmembrane region" description="Helical" evidence="10">
    <location>
        <begin position="961"/>
        <end position="979"/>
    </location>
</feature>
<evidence type="ECO:0000256" key="1">
    <source>
        <dbReference type="ARBA" id="ARBA00004141"/>
    </source>
</evidence>
<feature type="region of interest" description="Disordered" evidence="9">
    <location>
        <begin position="568"/>
        <end position="659"/>
    </location>
</feature>
<evidence type="ECO:0000256" key="3">
    <source>
        <dbReference type="ARBA" id="ARBA00008321"/>
    </source>
</evidence>
<feature type="compositionally biased region" description="Basic residues" evidence="9">
    <location>
        <begin position="606"/>
        <end position="640"/>
    </location>
</feature>
<evidence type="ECO:0000256" key="9">
    <source>
        <dbReference type="SAM" id="MobiDB-lite"/>
    </source>
</evidence>
<feature type="transmembrane region" description="Helical" evidence="10">
    <location>
        <begin position="930"/>
        <end position="949"/>
    </location>
</feature>
<dbReference type="GO" id="GO:0006270">
    <property type="term" value="P:DNA replication initiation"/>
    <property type="evidence" value="ECO:0007669"/>
    <property type="project" value="InterPro"/>
</dbReference>
<dbReference type="AlphaFoldDB" id="A0A915PEZ4"/>
<evidence type="ECO:0000256" key="5">
    <source>
        <dbReference type="ARBA" id="ARBA00022502"/>
    </source>
</evidence>
<keyword evidence="12" id="KW-1185">Reference proteome</keyword>
<comment type="similarity">
    <text evidence="4">Belongs to the NKAP family.</text>
</comment>
<keyword evidence="8 10" id="KW-0472">Membrane</keyword>
<feature type="region of interest" description="Disordered" evidence="9">
    <location>
        <begin position="477"/>
        <end position="509"/>
    </location>
</feature>
<evidence type="ECO:0000256" key="2">
    <source>
        <dbReference type="ARBA" id="ARBA00004687"/>
    </source>
</evidence>
<dbReference type="Pfam" id="PF06047">
    <property type="entry name" value="Nkap_C"/>
    <property type="match status" value="1"/>
</dbReference>
<evidence type="ECO:0000256" key="4">
    <source>
        <dbReference type="ARBA" id="ARBA00009313"/>
    </source>
</evidence>
<dbReference type="InterPro" id="IPR040466">
    <property type="entry name" value="NKAP"/>
</dbReference>
<dbReference type="InterPro" id="IPR009269">
    <property type="entry name" value="NKAP_C"/>
</dbReference>
<evidence type="ECO:0000256" key="6">
    <source>
        <dbReference type="ARBA" id="ARBA00022692"/>
    </source>
</evidence>
<feature type="compositionally biased region" description="Basic residues" evidence="9">
    <location>
        <begin position="568"/>
        <end position="580"/>
    </location>
</feature>
<keyword evidence="6 10" id="KW-0812">Transmembrane</keyword>
<dbReference type="GO" id="GO:0006506">
    <property type="term" value="P:GPI anchor biosynthetic process"/>
    <property type="evidence" value="ECO:0007669"/>
    <property type="project" value="UniProtKB-KW"/>
</dbReference>
<dbReference type="PANTHER" id="PTHR13087:SF0">
    <property type="entry name" value="NFKB ACTIVATING PROTEIN LIKE"/>
    <property type="match status" value="1"/>
</dbReference>
<dbReference type="PANTHER" id="PTHR13087">
    <property type="entry name" value="NF-KAPPA B ACTIVATING PROTEIN"/>
    <property type="match status" value="1"/>
</dbReference>
<sequence>MIISNDFRLQFYEELRKDHILIIVNADVDALCATAILTHLFSCDEVTYTLIPVNSIEGLKSTIKIHGKQTKNIILMNCVGSNSLLDFELPSNVNFWIIESRRPIHLDNIFNVDSIKVLTESSELPEWNVPDANSIYEQEEQSGSESGEDEEEEENLFSDGDGESWYAPPISVFMLELAHELGKSSAEIMWCSAVGISSQFIDQIICVEKYTDICADRMKPFILKFGPRQGALTDQNRNHLTEYLNKTFASFNTNFGFNSTYNAVDFARILTIRLEWNQSDKPDSELSRRFESTNEILREFFKTGGRELPPLKHSVELYKMALKSLNELVKRSIAQKHVVLMSRFFLLSLSDQCSMLGLLSSRHFLFLFFHSVLRAYVSTLMPLVEIMADTSGKSVIGSAFKHVAREANIEIRHTFDSNVVMIRALDRFRFLNILEARFEKMAALPVRADWLKLYKELLRAGREMASYLSNDRELDVSKLNNGNRTNSPFHESHRDNDRQANGNSSDPQEFILARNVAEDNYWRSRREEREHLGKIGVRRIWGYSPTHDELEQLYDEQYLDEDNVIGKKTKKHKSKMKRSPKSSESSSSSLYSDENTTDESDDEIVKHKKKHKKHKKHKKKDSDRKRKKKDKNNKRKKRLRRESSDEEPGHHKDEKGDVWVEVTKEMQVAQTKKEEAAIVGPSIPEHIQQKLNPAAASSDIRLDAAARTNMLRGEAAAMAAYAAQGKRIPRRGEIGLTSEEIAVFEVAGYVMSGTRHKAMEATRLRKENQILTAEEKRLLKTFSIDQRNKKEETVLKQFRDLISSKKPKVNKQLNSPNQQFIKWEKVLYKHQPFPDNYTDDALFLDQCFYINLKNHWQTLFTIFTFGYAFTPVIRTLTTTISTDTIWASAIILFFVSLFNSKKVFSVSTALSVNICLSASVFLISRVNCDLLAFLLLGLSLLLFCFWPQLRNVLLSQSPNTIFILLPILTIISIGVLFVLNEILAFIHLITHFLLVGLCPKLLVRMQQWKSTIHGPWDEVTLRARHLTGIKR</sequence>
<keyword evidence="5" id="KW-0337">GPI-anchor biosynthesis</keyword>
<evidence type="ECO:0000256" key="8">
    <source>
        <dbReference type="ARBA" id="ARBA00023136"/>
    </source>
</evidence>
<dbReference type="GO" id="GO:0016020">
    <property type="term" value="C:membrane"/>
    <property type="evidence" value="ECO:0007669"/>
    <property type="project" value="UniProtKB-SubCell"/>
</dbReference>
<feature type="region of interest" description="Disordered" evidence="9">
    <location>
        <begin position="129"/>
        <end position="163"/>
    </location>
</feature>
<dbReference type="Pfam" id="PF06432">
    <property type="entry name" value="GPI2"/>
    <property type="match status" value="2"/>
</dbReference>
<feature type="transmembrane region" description="Helical" evidence="10">
    <location>
        <begin position="903"/>
        <end position="924"/>
    </location>
</feature>
<feature type="domain" description="NF-kappa-B-activating protein C-terminal" evidence="11">
    <location>
        <begin position="707"/>
        <end position="803"/>
    </location>
</feature>